<accession>A0AAV7I4V3</accession>
<evidence type="ECO:0000313" key="2">
    <source>
        <dbReference type="Proteomes" id="UP000826195"/>
    </source>
</evidence>
<protein>
    <submittedName>
        <fullName evidence="1">Uncharacterized protein</fullName>
    </submittedName>
</protein>
<dbReference type="Proteomes" id="UP000826195">
    <property type="component" value="Unassembled WGS sequence"/>
</dbReference>
<evidence type="ECO:0000313" key="1">
    <source>
        <dbReference type="EMBL" id="KAH0540974.1"/>
    </source>
</evidence>
<comment type="caution">
    <text evidence="1">The sequence shown here is derived from an EMBL/GenBank/DDBJ whole genome shotgun (WGS) entry which is preliminary data.</text>
</comment>
<organism evidence="1 2">
    <name type="scientific">Cotesia glomerata</name>
    <name type="common">Lepidopteran parasitic wasp</name>
    <name type="synonym">Apanteles glomeratus</name>
    <dbReference type="NCBI Taxonomy" id="32391"/>
    <lineage>
        <taxon>Eukaryota</taxon>
        <taxon>Metazoa</taxon>
        <taxon>Ecdysozoa</taxon>
        <taxon>Arthropoda</taxon>
        <taxon>Hexapoda</taxon>
        <taxon>Insecta</taxon>
        <taxon>Pterygota</taxon>
        <taxon>Neoptera</taxon>
        <taxon>Endopterygota</taxon>
        <taxon>Hymenoptera</taxon>
        <taxon>Apocrita</taxon>
        <taxon>Ichneumonoidea</taxon>
        <taxon>Braconidae</taxon>
        <taxon>Microgastrinae</taxon>
        <taxon>Cotesia</taxon>
    </lineage>
</organism>
<sequence length="121" mass="13995">MIRRKDYKKAKPEIQMGFKTETENEIQEDGWLLEGFLCDLAVYWRNILRGSLKKAAQRKGSDQKINPPRHTYALKVQTGTTINPKAGRPNQPPILCLCMYNNLTYSSLFRLSDPIQFNPVH</sequence>
<keyword evidence="2" id="KW-1185">Reference proteome</keyword>
<dbReference type="EMBL" id="JAHXZJ010002609">
    <property type="protein sequence ID" value="KAH0540974.1"/>
    <property type="molecule type" value="Genomic_DNA"/>
</dbReference>
<proteinExistence type="predicted"/>
<dbReference type="AlphaFoldDB" id="A0AAV7I4V3"/>
<gene>
    <name evidence="1" type="ORF">KQX54_020714</name>
</gene>
<reference evidence="1 2" key="1">
    <citation type="journal article" date="2021" name="J. Hered.">
        <title>A chromosome-level genome assembly of the parasitoid wasp, Cotesia glomerata (Hymenoptera: Braconidae).</title>
        <authorList>
            <person name="Pinto B.J."/>
            <person name="Weis J.J."/>
            <person name="Gamble T."/>
            <person name="Ode P.J."/>
            <person name="Paul R."/>
            <person name="Zaspel J.M."/>
        </authorList>
    </citation>
    <scope>NUCLEOTIDE SEQUENCE [LARGE SCALE GENOMIC DNA]</scope>
    <source>
        <strain evidence="1">CgM1</strain>
    </source>
</reference>
<name>A0AAV7I4V3_COTGL</name>